<evidence type="ECO:0000256" key="6">
    <source>
        <dbReference type="ARBA" id="ARBA00039017"/>
    </source>
</evidence>
<evidence type="ECO:0000256" key="8">
    <source>
        <dbReference type="SAM" id="Phobius"/>
    </source>
</evidence>
<dbReference type="GO" id="GO:0008936">
    <property type="term" value="F:nicotinamidase activity"/>
    <property type="evidence" value="ECO:0007669"/>
    <property type="project" value="UniProtKB-EC"/>
</dbReference>
<comment type="caution">
    <text evidence="10">The sequence shown here is derived from an EMBL/GenBank/DDBJ whole genome shotgun (WGS) entry which is preliminary data.</text>
</comment>
<dbReference type="PANTHER" id="PTHR11080">
    <property type="entry name" value="PYRAZINAMIDASE/NICOTINAMIDASE"/>
    <property type="match status" value="1"/>
</dbReference>
<feature type="transmembrane region" description="Helical" evidence="8">
    <location>
        <begin position="39"/>
        <end position="64"/>
    </location>
</feature>
<evidence type="ECO:0000313" key="10">
    <source>
        <dbReference type="EMBL" id="TWT86962.1"/>
    </source>
</evidence>
<evidence type="ECO:0000256" key="4">
    <source>
        <dbReference type="ARBA" id="ARBA00022801"/>
    </source>
</evidence>
<evidence type="ECO:0000313" key="11">
    <source>
        <dbReference type="Proteomes" id="UP000320176"/>
    </source>
</evidence>
<evidence type="ECO:0000256" key="3">
    <source>
        <dbReference type="ARBA" id="ARBA00022723"/>
    </source>
</evidence>
<comment type="pathway">
    <text evidence="5">Cofactor biosynthesis; nicotinate biosynthesis; nicotinate from nicotinamide: step 1/1.</text>
</comment>
<evidence type="ECO:0000256" key="7">
    <source>
        <dbReference type="ARBA" id="ARBA00043224"/>
    </source>
</evidence>
<evidence type="ECO:0000256" key="5">
    <source>
        <dbReference type="ARBA" id="ARBA00037900"/>
    </source>
</evidence>
<dbReference type="AlphaFoldDB" id="A0A5C5ZHW0"/>
<keyword evidence="2" id="KW-0662">Pyridine nucleotide biosynthesis</keyword>
<dbReference type="Pfam" id="PF00857">
    <property type="entry name" value="Isochorismatase"/>
    <property type="match status" value="1"/>
</dbReference>
<reference evidence="10 11" key="1">
    <citation type="submission" date="2019-02" db="EMBL/GenBank/DDBJ databases">
        <title>Deep-cultivation of Planctomycetes and their phenomic and genomic characterization uncovers novel biology.</title>
        <authorList>
            <person name="Wiegand S."/>
            <person name="Jogler M."/>
            <person name="Boedeker C."/>
            <person name="Pinto D."/>
            <person name="Vollmers J."/>
            <person name="Rivas-Marin E."/>
            <person name="Kohn T."/>
            <person name="Peeters S.H."/>
            <person name="Heuer A."/>
            <person name="Rast P."/>
            <person name="Oberbeckmann S."/>
            <person name="Bunk B."/>
            <person name="Jeske O."/>
            <person name="Meyerdierks A."/>
            <person name="Storesund J.E."/>
            <person name="Kallscheuer N."/>
            <person name="Luecker S."/>
            <person name="Lage O.M."/>
            <person name="Pohl T."/>
            <person name="Merkel B.J."/>
            <person name="Hornburger P."/>
            <person name="Mueller R.-W."/>
            <person name="Bruemmer F."/>
            <person name="Labrenz M."/>
            <person name="Spormann A.M."/>
            <person name="Op Den Camp H."/>
            <person name="Overmann J."/>
            <person name="Amann R."/>
            <person name="Jetten M.S.M."/>
            <person name="Mascher T."/>
            <person name="Medema M.H."/>
            <person name="Devos D.P."/>
            <person name="Kaster A.-K."/>
            <person name="Ovreas L."/>
            <person name="Rohde M."/>
            <person name="Galperin M.Y."/>
            <person name="Jogler C."/>
        </authorList>
    </citation>
    <scope>NUCLEOTIDE SEQUENCE [LARGE SCALE GENOMIC DNA]</scope>
    <source>
        <strain evidence="10 11">Pla52n</strain>
    </source>
</reference>
<dbReference type="InterPro" id="IPR000868">
    <property type="entry name" value="Isochorismatase-like_dom"/>
</dbReference>
<keyword evidence="8" id="KW-0812">Transmembrane</keyword>
<keyword evidence="8" id="KW-1133">Transmembrane helix</keyword>
<proteinExistence type="inferred from homology"/>
<dbReference type="Gene3D" id="3.40.50.850">
    <property type="entry name" value="Isochorismatase-like"/>
    <property type="match status" value="1"/>
</dbReference>
<dbReference type="InterPro" id="IPR036380">
    <property type="entry name" value="Isochorismatase-like_sf"/>
</dbReference>
<gene>
    <name evidence="10" type="ORF">Pla52n_70700</name>
</gene>
<dbReference type="SUPFAM" id="SSF52499">
    <property type="entry name" value="Isochorismatase-like hydrolases"/>
    <property type="match status" value="1"/>
</dbReference>
<sequence length="315" mass="34618">MLSNDNKNYLLAFIATLVALLLFGFYCLANPPDETSARWYAFCFDCIPDAFIATVAIPIVYWLFVRRGITGLSVDESPTRLGVDPGARLADRQMMQNIPSEVAKASIPETVGVDASRVLVVVDVQNDFISGSLKAHKPNKVLQPVNDAIKLAQSNGLLVIFTRDWHPEDHWSFQRHARHCVMNTPGAEISDKIDVPPDSLVVNFGVNQGDVAYSALENPSLTMLLDNPKIESVYVIGIALNYCVKCTCLSITELGKTTFTIDEAIASADGDPDANEKDWKELQDHGVRRLPSIDSFAKHLSQNNRVNRSGESGGI</sequence>
<dbReference type="InterPro" id="IPR052347">
    <property type="entry name" value="Isochorismatase_Nicotinamidase"/>
</dbReference>
<dbReference type="OrthoDB" id="6111975at2"/>
<evidence type="ECO:0000256" key="1">
    <source>
        <dbReference type="ARBA" id="ARBA00006336"/>
    </source>
</evidence>
<keyword evidence="3" id="KW-0479">Metal-binding</keyword>
<dbReference type="GO" id="GO:0019363">
    <property type="term" value="P:pyridine nucleotide biosynthetic process"/>
    <property type="evidence" value="ECO:0007669"/>
    <property type="project" value="UniProtKB-KW"/>
</dbReference>
<keyword evidence="4" id="KW-0378">Hydrolase</keyword>
<feature type="domain" description="Isochorismatase-like" evidence="9">
    <location>
        <begin position="118"/>
        <end position="285"/>
    </location>
</feature>
<dbReference type="PANTHER" id="PTHR11080:SF2">
    <property type="entry name" value="LD05707P"/>
    <property type="match status" value="1"/>
</dbReference>
<comment type="similarity">
    <text evidence="1">Belongs to the isochorismatase family.</text>
</comment>
<dbReference type="EMBL" id="SJPN01000042">
    <property type="protein sequence ID" value="TWT86962.1"/>
    <property type="molecule type" value="Genomic_DNA"/>
</dbReference>
<keyword evidence="11" id="KW-1185">Reference proteome</keyword>
<evidence type="ECO:0000256" key="2">
    <source>
        <dbReference type="ARBA" id="ARBA00022642"/>
    </source>
</evidence>
<evidence type="ECO:0000259" key="9">
    <source>
        <dbReference type="Pfam" id="PF00857"/>
    </source>
</evidence>
<protein>
    <recommendedName>
        <fullName evidence="6">nicotinamidase</fullName>
        <ecNumber evidence="6">3.5.1.19</ecNumber>
    </recommendedName>
    <alternativeName>
        <fullName evidence="7">Nicotinamide deamidase</fullName>
    </alternativeName>
</protein>
<name>A0A5C5ZHW0_9BACT</name>
<dbReference type="Proteomes" id="UP000320176">
    <property type="component" value="Unassembled WGS sequence"/>
</dbReference>
<keyword evidence="8" id="KW-0472">Membrane</keyword>
<accession>A0A5C5ZHW0</accession>
<dbReference type="GO" id="GO:0046872">
    <property type="term" value="F:metal ion binding"/>
    <property type="evidence" value="ECO:0007669"/>
    <property type="project" value="UniProtKB-KW"/>
</dbReference>
<dbReference type="EC" id="3.5.1.19" evidence="6"/>
<organism evidence="10 11">
    <name type="scientific">Stieleria varia</name>
    <dbReference type="NCBI Taxonomy" id="2528005"/>
    <lineage>
        <taxon>Bacteria</taxon>
        <taxon>Pseudomonadati</taxon>
        <taxon>Planctomycetota</taxon>
        <taxon>Planctomycetia</taxon>
        <taxon>Pirellulales</taxon>
        <taxon>Pirellulaceae</taxon>
        <taxon>Stieleria</taxon>
    </lineage>
</organism>